<accession>A0A645E2B7</accession>
<protein>
    <submittedName>
        <fullName evidence="1">Uncharacterized protein</fullName>
    </submittedName>
</protein>
<gene>
    <name evidence="1" type="ORF">SDC9_142830</name>
</gene>
<proteinExistence type="predicted"/>
<dbReference type="AlphaFoldDB" id="A0A645E2B7"/>
<reference evidence="1" key="1">
    <citation type="submission" date="2019-08" db="EMBL/GenBank/DDBJ databases">
        <authorList>
            <person name="Kucharzyk K."/>
            <person name="Murdoch R.W."/>
            <person name="Higgins S."/>
            <person name="Loffler F."/>
        </authorList>
    </citation>
    <scope>NUCLEOTIDE SEQUENCE</scope>
</reference>
<name>A0A645E2B7_9ZZZZ</name>
<dbReference type="EMBL" id="VSSQ01042140">
    <property type="protein sequence ID" value="MPM95675.1"/>
    <property type="molecule type" value="Genomic_DNA"/>
</dbReference>
<comment type="caution">
    <text evidence="1">The sequence shown here is derived from an EMBL/GenBank/DDBJ whole genome shotgun (WGS) entry which is preliminary data.</text>
</comment>
<evidence type="ECO:0000313" key="1">
    <source>
        <dbReference type="EMBL" id="MPM95675.1"/>
    </source>
</evidence>
<sequence length="60" mass="7134">MIVPEDKTCKKSLGRKIKKRRLERESLGYKASHNNFINTTAFHVLNSESYVRFCNVYHFK</sequence>
<organism evidence="1">
    <name type="scientific">bioreactor metagenome</name>
    <dbReference type="NCBI Taxonomy" id="1076179"/>
    <lineage>
        <taxon>unclassified sequences</taxon>
        <taxon>metagenomes</taxon>
        <taxon>ecological metagenomes</taxon>
    </lineage>
</organism>